<sequence>MPKAQAFVVDTLAETVDELCRKFGVWKTTYALILAVWRRHQTTNQVSNLSNHMRRDIGLEDVPGEARKLF</sequence>
<organism evidence="1 2">
    <name type="scientific">Phyllobacterium myrsinacearum</name>
    <dbReference type="NCBI Taxonomy" id="28101"/>
    <lineage>
        <taxon>Bacteria</taxon>
        <taxon>Pseudomonadati</taxon>
        <taxon>Pseudomonadota</taxon>
        <taxon>Alphaproteobacteria</taxon>
        <taxon>Hyphomicrobiales</taxon>
        <taxon>Phyllobacteriaceae</taxon>
        <taxon>Phyllobacterium</taxon>
    </lineage>
</organism>
<evidence type="ECO:0000313" key="1">
    <source>
        <dbReference type="EMBL" id="MBA8879184.1"/>
    </source>
</evidence>
<protein>
    <recommendedName>
        <fullName evidence="3">DUF1127 domain-containing protein</fullName>
    </recommendedName>
</protein>
<keyword evidence="2" id="KW-1185">Reference proteome</keyword>
<accession>A0A839ENV9</accession>
<reference evidence="1 2" key="1">
    <citation type="submission" date="2020-07" db="EMBL/GenBank/DDBJ databases">
        <title>Genomic Encyclopedia of Type Strains, Phase IV (KMG-V): Genome sequencing to study the core and pangenomes of soil and plant-associated prokaryotes.</title>
        <authorList>
            <person name="Whitman W."/>
        </authorList>
    </citation>
    <scope>NUCLEOTIDE SEQUENCE [LARGE SCALE GENOMIC DNA]</scope>
    <source>
        <strain evidence="1 2">AN3</strain>
    </source>
</reference>
<name>A0A839ENV9_9HYPH</name>
<comment type="caution">
    <text evidence="1">The sequence shown here is derived from an EMBL/GenBank/DDBJ whole genome shotgun (WGS) entry which is preliminary data.</text>
</comment>
<evidence type="ECO:0008006" key="3">
    <source>
        <dbReference type="Google" id="ProtNLM"/>
    </source>
</evidence>
<dbReference type="Proteomes" id="UP000549052">
    <property type="component" value="Unassembled WGS sequence"/>
</dbReference>
<gene>
    <name evidence="1" type="ORF">FHW16_002902</name>
</gene>
<dbReference type="EMBL" id="JACGXN010000003">
    <property type="protein sequence ID" value="MBA8879184.1"/>
    <property type="molecule type" value="Genomic_DNA"/>
</dbReference>
<proteinExistence type="predicted"/>
<dbReference type="AlphaFoldDB" id="A0A839ENV9"/>
<evidence type="ECO:0000313" key="2">
    <source>
        <dbReference type="Proteomes" id="UP000549052"/>
    </source>
</evidence>
<dbReference type="RefSeq" id="WP_182549829.1">
    <property type="nucleotide sequence ID" value="NZ_JACGXN010000003.1"/>
</dbReference>